<protein>
    <submittedName>
        <fullName evidence="1">Uncharacterized protein</fullName>
    </submittedName>
</protein>
<evidence type="ECO:0000313" key="2">
    <source>
        <dbReference type="Proteomes" id="UP001607303"/>
    </source>
</evidence>
<accession>A0ABD2ARE8</accession>
<proteinExistence type="predicted"/>
<dbReference type="AlphaFoldDB" id="A0ABD2ARE8"/>
<keyword evidence="2" id="KW-1185">Reference proteome</keyword>
<dbReference type="Proteomes" id="UP001607303">
    <property type="component" value="Unassembled WGS sequence"/>
</dbReference>
<organism evidence="1 2">
    <name type="scientific">Vespula maculifrons</name>
    <name type="common">Eastern yellow jacket</name>
    <name type="synonym">Wasp</name>
    <dbReference type="NCBI Taxonomy" id="7453"/>
    <lineage>
        <taxon>Eukaryota</taxon>
        <taxon>Metazoa</taxon>
        <taxon>Ecdysozoa</taxon>
        <taxon>Arthropoda</taxon>
        <taxon>Hexapoda</taxon>
        <taxon>Insecta</taxon>
        <taxon>Pterygota</taxon>
        <taxon>Neoptera</taxon>
        <taxon>Endopterygota</taxon>
        <taxon>Hymenoptera</taxon>
        <taxon>Apocrita</taxon>
        <taxon>Aculeata</taxon>
        <taxon>Vespoidea</taxon>
        <taxon>Vespidae</taxon>
        <taxon>Vespinae</taxon>
        <taxon>Vespula</taxon>
    </lineage>
</organism>
<gene>
    <name evidence="1" type="ORF">V1477_019785</name>
</gene>
<reference evidence="1 2" key="1">
    <citation type="journal article" date="2024" name="Ann. Entomol. Soc. Am.">
        <title>Genomic analyses of the southern and eastern yellowjacket wasps (Hymenoptera: Vespidae) reveal evolutionary signatures of social life.</title>
        <authorList>
            <person name="Catto M.A."/>
            <person name="Caine P.B."/>
            <person name="Orr S.E."/>
            <person name="Hunt B.G."/>
            <person name="Goodisman M.A.D."/>
        </authorList>
    </citation>
    <scope>NUCLEOTIDE SEQUENCE [LARGE SCALE GENOMIC DNA]</scope>
    <source>
        <strain evidence="1">232</strain>
        <tissue evidence="1">Head and thorax</tissue>
    </source>
</reference>
<evidence type="ECO:0000313" key="1">
    <source>
        <dbReference type="EMBL" id="KAL2723194.1"/>
    </source>
</evidence>
<feature type="non-terminal residue" evidence="1">
    <location>
        <position position="1"/>
    </location>
</feature>
<name>A0ABD2ARE8_VESMC</name>
<dbReference type="EMBL" id="JAYRBN010000115">
    <property type="protein sequence ID" value="KAL2723194.1"/>
    <property type="molecule type" value="Genomic_DNA"/>
</dbReference>
<comment type="caution">
    <text evidence="1">The sequence shown here is derived from an EMBL/GenBank/DDBJ whole genome shotgun (WGS) entry which is preliminary data.</text>
</comment>
<sequence>VLPGGYACAETDRCFLLANCCTLPRSEAASDLPKKEKRTEERKKDSASSLPSFRVLSKKLVLVLLALLARNASEWIPEDRKGVRTCELGLNTPSNAALVSSNSIRSDDKQRDTPRLEWRAEKSIRKTRPPSDRFRTTNGTSILIAFRLVRSPTGTTFLRSIRAKGHFLPRLGTVASYELRGVKSKAKRVDRRSGTGTGG</sequence>